<organism evidence="1">
    <name type="scientific">Tepidanaerobacter syntrophicus</name>
    <dbReference type="NCBI Taxonomy" id="224999"/>
    <lineage>
        <taxon>Bacteria</taxon>
        <taxon>Bacillati</taxon>
        <taxon>Bacillota</taxon>
        <taxon>Clostridia</taxon>
        <taxon>Thermosediminibacterales</taxon>
        <taxon>Tepidanaerobacteraceae</taxon>
        <taxon>Tepidanaerobacter</taxon>
    </lineage>
</organism>
<keyword evidence="2" id="KW-1185">Reference proteome</keyword>
<gene>
    <name evidence="1" type="ORF">TSYNT_7328</name>
</gene>
<evidence type="ECO:0000313" key="1">
    <source>
        <dbReference type="EMBL" id="GAQ25309.1"/>
    </source>
</evidence>
<evidence type="ECO:0008006" key="3">
    <source>
        <dbReference type="Google" id="ProtNLM"/>
    </source>
</evidence>
<dbReference type="EMBL" id="DF977001">
    <property type="protein sequence ID" value="GAQ25309.1"/>
    <property type="molecule type" value="Genomic_DNA"/>
</dbReference>
<sequence>MMKVIIDRFEGDFAVVELPDKTMVNMLKILLPSEAKEGDVISITVDKEETKSRKAHIEKLMNDVWED</sequence>
<dbReference type="Proteomes" id="UP000062160">
    <property type="component" value="Unassembled WGS sequence"/>
</dbReference>
<dbReference type="STRING" id="224999.GCA_001485475_01325"/>
<protein>
    <recommendedName>
        <fullName evidence="3">DUF3006 domain-containing protein</fullName>
    </recommendedName>
</protein>
<reference evidence="1" key="1">
    <citation type="journal article" date="2016" name="Genome Announc.">
        <title>Draft Genome Sequence of the Syntrophic Lactate-Degrading Bacterium Tepidanaerobacter syntrophicus JLT.</title>
        <authorList>
            <person name="Matsuura N."/>
            <person name="Ohashi A."/>
            <person name="Tourlousse D.M."/>
            <person name="Sekiguchi Y."/>
        </authorList>
    </citation>
    <scope>NUCLEOTIDE SEQUENCE [LARGE SCALE GENOMIC DNA]</scope>
    <source>
        <strain evidence="1">JL</strain>
    </source>
</reference>
<evidence type="ECO:0000313" key="2">
    <source>
        <dbReference type="Proteomes" id="UP000062160"/>
    </source>
</evidence>
<name>A0A0U9HF43_9FIRM</name>
<dbReference type="Pfam" id="PF11213">
    <property type="entry name" value="DUF3006"/>
    <property type="match status" value="1"/>
</dbReference>
<proteinExistence type="predicted"/>
<accession>A0A0U9HF43</accession>
<dbReference type="AlphaFoldDB" id="A0A0U9HF43"/>
<dbReference type="InterPro" id="IPR021377">
    <property type="entry name" value="DUF3006"/>
</dbReference>
<dbReference type="RefSeq" id="WP_202859741.1">
    <property type="nucleotide sequence ID" value="NZ_BSDW01000001.1"/>
</dbReference>
<dbReference type="Gene3D" id="6.20.120.50">
    <property type="match status" value="1"/>
</dbReference>